<sequence length="213" mass="24464">MQTPSPDAPAVRTAAATVSGGRAVRRICVRRRRVAAVEVELPIRRELREVDAMVWRQRQEEEIDLRPVLQWVERQHRPPWEEVAILSLVTKVLWAKFGALRLCDGVLQRAWKKWRRCSSQSTGLWALDTLGQGNRYVLTAMDYFTKWREPYALPDQEAETIVDALVGGMFSRFGAAESIHSVQGRNFESCVFATMRDWLGIHKTRTTPSQTAW</sequence>
<dbReference type="Gene3D" id="3.30.420.10">
    <property type="entry name" value="Ribonuclease H-like superfamily/Ribonuclease H"/>
    <property type="match status" value="1"/>
</dbReference>
<dbReference type="SUPFAM" id="SSF53098">
    <property type="entry name" value="Ribonuclease H-like"/>
    <property type="match status" value="1"/>
</dbReference>
<evidence type="ECO:0000259" key="1">
    <source>
        <dbReference type="PROSITE" id="PS50994"/>
    </source>
</evidence>
<dbReference type="InterPro" id="IPR036397">
    <property type="entry name" value="RNaseH_sf"/>
</dbReference>
<name>A0A9Q1E7V5_SYNKA</name>
<keyword evidence="3" id="KW-1185">Reference proteome</keyword>
<dbReference type="OrthoDB" id="8892477at2759"/>
<feature type="domain" description="Integrase catalytic" evidence="1">
    <location>
        <begin position="117"/>
        <end position="213"/>
    </location>
</feature>
<evidence type="ECO:0000313" key="2">
    <source>
        <dbReference type="EMBL" id="KAJ8333819.1"/>
    </source>
</evidence>
<dbReference type="AlphaFoldDB" id="A0A9Q1E7V5"/>
<dbReference type="PANTHER" id="PTHR37984:SF15">
    <property type="entry name" value="INTEGRASE CATALYTIC DOMAIN-CONTAINING PROTEIN"/>
    <property type="match status" value="1"/>
</dbReference>
<comment type="caution">
    <text evidence="2">The sequence shown here is derived from an EMBL/GenBank/DDBJ whole genome shotgun (WGS) entry which is preliminary data.</text>
</comment>
<dbReference type="GO" id="GO:0015074">
    <property type="term" value="P:DNA integration"/>
    <property type="evidence" value="ECO:0007669"/>
    <property type="project" value="InterPro"/>
</dbReference>
<organism evidence="2 3">
    <name type="scientific">Synaphobranchus kaupii</name>
    <name type="common">Kaup's arrowtooth eel</name>
    <dbReference type="NCBI Taxonomy" id="118154"/>
    <lineage>
        <taxon>Eukaryota</taxon>
        <taxon>Metazoa</taxon>
        <taxon>Chordata</taxon>
        <taxon>Craniata</taxon>
        <taxon>Vertebrata</taxon>
        <taxon>Euteleostomi</taxon>
        <taxon>Actinopterygii</taxon>
        <taxon>Neopterygii</taxon>
        <taxon>Teleostei</taxon>
        <taxon>Anguilliformes</taxon>
        <taxon>Synaphobranchidae</taxon>
        <taxon>Synaphobranchus</taxon>
    </lineage>
</organism>
<dbReference type="InterPro" id="IPR012337">
    <property type="entry name" value="RNaseH-like_sf"/>
</dbReference>
<dbReference type="Proteomes" id="UP001152622">
    <property type="component" value="Chromosome 22"/>
</dbReference>
<protein>
    <recommendedName>
        <fullName evidence="1">Integrase catalytic domain-containing protein</fullName>
    </recommendedName>
</protein>
<reference evidence="2" key="1">
    <citation type="journal article" date="2023" name="Science">
        <title>Genome structures resolve the early diversification of teleost fishes.</title>
        <authorList>
            <person name="Parey E."/>
            <person name="Louis A."/>
            <person name="Montfort J."/>
            <person name="Bouchez O."/>
            <person name="Roques C."/>
            <person name="Iampietro C."/>
            <person name="Lluch J."/>
            <person name="Castinel A."/>
            <person name="Donnadieu C."/>
            <person name="Desvignes T."/>
            <person name="Floi Bucao C."/>
            <person name="Jouanno E."/>
            <person name="Wen M."/>
            <person name="Mejri S."/>
            <person name="Dirks R."/>
            <person name="Jansen H."/>
            <person name="Henkel C."/>
            <person name="Chen W.J."/>
            <person name="Zahm M."/>
            <person name="Cabau C."/>
            <person name="Klopp C."/>
            <person name="Thompson A.W."/>
            <person name="Robinson-Rechavi M."/>
            <person name="Braasch I."/>
            <person name="Lecointre G."/>
            <person name="Bobe J."/>
            <person name="Postlethwait J.H."/>
            <person name="Berthelot C."/>
            <person name="Roest Crollius H."/>
            <person name="Guiguen Y."/>
        </authorList>
    </citation>
    <scope>NUCLEOTIDE SEQUENCE</scope>
    <source>
        <strain evidence="2">WJC10195</strain>
    </source>
</reference>
<dbReference type="EMBL" id="JAINUF010000022">
    <property type="protein sequence ID" value="KAJ8333819.1"/>
    <property type="molecule type" value="Genomic_DNA"/>
</dbReference>
<dbReference type="PANTHER" id="PTHR37984">
    <property type="entry name" value="PROTEIN CBG26694"/>
    <property type="match status" value="1"/>
</dbReference>
<dbReference type="GO" id="GO:0003676">
    <property type="term" value="F:nucleic acid binding"/>
    <property type="evidence" value="ECO:0007669"/>
    <property type="project" value="InterPro"/>
</dbReference>
<accession>A0A9Q1E7V5</accession>
<dbReference type="InterPro" id="IPR001584">
    <property type="entry name" value="Integrase_cat-core"/>
</dbReference>
<proteinExistence type="predicted"/>
<dbReference type="InterPro" id="IPR050951">
    <property type="entry name" value="Retrovirus_Pol_polyprotein"/>
</dbReference>
<dbReference type="PROSITE" id="PS50994">
    <property type="entry name" value="INTEGRASE"/>
    <property type="match status" value="1"/>
</dbReference>
<gene>
    <name evidence="2" type="ORF">SKAU_G00411380</name>
</gene>
<evidence type="ECO:0000313" key="3">
    <source>
        <dbReference type="Proteomes" id="UP001152622"/>
    </source>
</evidence>